<accession>A0ABW0GW49</accession>
<organism evidence="3 4">
    <name type="scientific">Aquamicrobium segne</name>
    <dbReference type="NCBI Taxonomy" id="469547"/>
    <lineage>
        <taxon>Bacteria</taxon>
        <taxon>Pseudomonadati</taxon>
        <taxon>Pseudomonadota</taxon>
        <taxon>Alphaproteobacteria</taxon>
        <taxon>Hyphomicrobiales</taxon>
        <taxon>Phyllobacteriaceae</taxon>
        <taxon>Aquamicrobium</taxon>
    </lineage>
</organism>
<keyword evidence="1" id="KW-1133">Transmembrane helix</keyword>
<evidence type="ECO:0000256" key="2">
    <source>
        <dbReference type="SAM" id="SignalP"/>
    </source>
</evidence>
<comment type="caution">
    <text evidence="3">The sequence shown here is derived from an EMBL/GenBank/DDBJ whole genome shotgun (WGS) entry which is preliminary data.</text>
</comment>
<keyword evidence="4" id="KW-1185">Reference proteome</keyword>
<reference evidence="4" key="1">
    <citation type="journal article" date="2019" name="Int. J. Syst. Evol. Microbiol.">
        <title>The Global Catalogue of Microorganisms (GCM) 10K type strain sequencing project: providing services to taxonomists for standard genome sequencing and annotation.</title>
        <authorList>
            <consortium name="The Broad Institute Genomics Platform"/>
            <consortium name="The Broad Institute Genome Sequencing Center for Infectious Disease"/>
            <person name="Wu L."/>
            <person name="Ma J."/>
        </authorList>
    </citation>
    <scope>NUCLEOTIDE SEQUENCE [LARGE SCALE GENOMIC DNA]</scope>
    <source>
        <strain evidence="4">CGMCC 4.1415</strain>
    </source>
</reference>
<evidence type="ECO:0000313" key="4">
    <source>
        <dbReference type="Proteomes" id="UP001596016"/>
    </source>
</evidence>
<dbReference type="Pfam" id="PF09608">
    <property type="entry name" value="Alph_Pro_TM"/>
    <property type="match status" value="1"/>
</dbReference>
<feature type="transmembrane region" description="Helical" evidence="1">
    <location>
        <begin position="244"/>
        <end position="265"/>
    </location>
</feature>
<evidence type="ECO:0000256" key="1">
    <source>
        <dbReference type="SAM" id="Phobius"/>
    </source>
</evidence>
<keyword evidence="2" id="KW-0732">Signal</keyword>
<dbReference type="EMBL" id="JBHSLL010000019">
    <property type="protein sequence ID" value="MFC5385897.1"/>
    <property type="molecule type" value="Genomic_DNA"/>
</dbReference>
<keyword evidence="1" id="KW-0812">Transmembrane</keyword>
<evidence type="ECO:0000313" key="3">
    <source>
        <dbReference type="EMBL" id="MFC5385897.1"/>
    </source>
</evidence>
<feature type="chain" id="PRO_5045967392" evidence="2">
    <location>
        <begin position="25"/>
        <end position="268"/>
    </location>
</feature>
<dbReference type="RefSeq" id="WP_378228828.1">
    <property type="nucleotide sequence ID" value="NZ_JBHSLL010000019.1"/>
</dbReference>
<feature type="signal peptide" evidence="2">
    <location>
        <begin position="1"/>
        <end position="24"/>
    </location>
</feature>
<name>A0ABW0GW49_9HYPH</name>
<proteinExistence type="predicted"/>
<sequence length="268" mass="29267">MKSGLSILRFFLVLAGIFASVLHAAGQAPETINPEGLQIGLSTEQIAITAGFSGADLTIFGSLENGDPEVARQGRYDVIVVLEGPSRRIVVRRKARVLGIWINLQSEEFENVPVSYSVATTRPFQDITEPVSYRQLSLGVNNIYLQPVDAEGAPLTIAEFTQALRERKVADGLYSENVGGVRFLSQNLFRATVRLAPDAPVGTHKARAFLFKNGVFVKESSAQLEIRKAGFEQAVFRLAHNHGFFYGVLSVALAMGVGWLGSVVFRRD</sequence>
<keyword evidence="1" id="KW-0472">Membrane</keyword>
<dbReference type="Proteomes" id="UP001596016">
    <property type="component" value="Unassembled WGS sequence"/>
</dbReference>
<protein>
    <submittedName>
        <fullName evidence="3">TIGR02186 family protein</fullName>
    </submittedName>
</protein>
<dbReference type="InterPro" id="IPR019088">
    <property type="entry name" value="CHP02186-rel_TM"/>
</dbReference>
<dbReference type="NCBIfam" id="TIGR02186">
    <property type="entry name" value="alph_Pro_TM"/>
    <property type="match status" value="1"/>
</dbReference>
<gene>
    <name evidence="3" type="ORF">ACFPLB_07955</name>
</gene>